<dbReference type="CDD" id="cd08589">
    <property type="entry name" value="PI-PLCc_SaPLC1_like"/>
    <property type="match status" value="1"/>
</dbReference>
<dbReference type="AlphaFoldDB" id="A0A1G7E337"/>
<dbReference type="InterPro" id="IPR032075">
    <property type="entry name" value="PI-PLC-C1"/>
</dbReference>
<proteinExistence type="predicted"/>
<keyword evidence="2" id="KW-1185">Reference proteome</keyword>
<dbReference type="Proteomes" id="UP000182114">
    <property type="component" value="Unassembled WGS sequence"/>
</dbReference>
<protein>
    <submittedName>
        <fullName evidence="1">Phosphoinositide phospholipase C, Ca2+-dependent</fullName>
    </submittedName>
</protein>
<dbReference type="InterPro" id="IPR017946">
    <property type="entry name" value="PLC-like_Pdiesterase_TIM-brl"/>
</dbReference>
<dbReference type="SUPFAM" id="SSF51695">
    <property type="entry name" value="PLC-like phosphodiesterases"/>
    <property type="match status" value="1"/>
</dbReference>
<reference evidence="2" key="1">
    <citation type="submission" date="2016-10" db="EMBL/GenBank/DDBJ databases">
        <authorList>
            <person name="Varghese N."/>
            <person name="Submissions S."/>
        </authorList>
    </citation>
    <scope>NUCLEOTIDE SEQUENCE [LARGE SCALE GENOMIC DNA]</scope>
    <source>
        <strain evidence="2">DSM 24729</strain>
    </source>
</reference>
<dbReference type="Pfam" id="PF16670">
    <property type="entry name" value="PI-PLC-C1"/>
    <property type="match status" value="1"/>
</dbReference>
<accession>A0A1G7E337</accession>
<name>A0A1G7E337_9FLAO</name>
<dbReference type="GO" id="GO:0006629">
    <property type="term" value="P:lipid metabolic process"/>
    <property type="evidence" value="ECO:0007669"/>
    <property type="project" value="InterPro"/>
</dbReference>
<dbReference type="Gene3D" id="3.20.20.190">
    <property type="entry name" value="Phosphatidylinositol (PI) phosphodiesterase"/>
    <property type="match status" value="1"/>
</dbReference>
<dbReference type="GO" id="GO:0008081">
    <property type="term" value="F:phosphoric diester hydrolase activity"/>
    <property type="evidence" value="ECO:0007669"/>
    <property type="project" value="InterPro"/>
</dbReference>
<dbReference type="RefSeq" id="WP_083332174.1">
    <property type="nucleotide sequence ID" value="NZ_FNBD01000002.1"/>
</dbReference>
<organism evidence="1 2">
    <name type="scientific">Cellulophaga baltica</name>
    <dbReference type="NCBI Taxonomy" id="76594"/>
    <lineage>
        <taxon>Bacteria</taxon>
        <taxon>Pseudomonadati</taxon>
        <taxon>Bacteroidota</taxon>
        <taxon>Flavobacteriia</taxon>
        <taxon>Flavobacteriales</taxon>
        <taxon>Flavobacteriaceae</taxon>
        <taxon>Cellulophaga</taxon>
    </lineage>
</organism>
<gene>
    <name evidence="1" type="ORF">SAMN04487992_10256</name>
</gene>
<evidence type="ECO:0000313" key="1">
    <source>
        <dbReference type="EMBL" id="SDE58039.1"/>
    </source>
</evidence>
<dbReference type="EMBL" id="FNBD01000002">
    <property type="protein sequence ID" value="SDE58039.1"/>
    <property type="molecule type" value="Genomic_DNA"/>
</dbReference>
<sequence>MNFSISYVRSVLALLVFTLIGCKSNTVRLNDIQVIGSHNSYKIAIEKPLYDYLYSLEPEKIEGLQYGHISLEQQLDLGLRNLELDVFHDPLGGHFSYPKGLEIIRSLGKEPLVFDEGEKLKVPGLKMFHVQDIDFRSHDLLFKDGLQSLKKWSDNHPEHTPIVILMNTKDQKVPQTRTPLVFGKNALDSLDLEIRSVFPLDKLITPDLVRGNFKTLEEAILTVGWPKLKNLRGKFLFVLDEKEERINDYLVDHQSLKGRVLFVNSKEGNPEAAFRIVNNPVKDFEYIKTLVAKGYMVRTRADAATKEARTNNYKKFKMAEVSGAQVISTDYYVPSTLFTSEYKVIFEDGTYERIKK</sequence>
<evidence type="ECO:0000313" key="2">
    <source>
        <dbReference type="Proteomes" id="UP000182114"/>
    </source>
</evidence>